<protein>
    <recommendedName>
        <fullName evidence="10">Odorant receptor</fullName>
    </recommendedName>
</protein>
<dbReference type="PANTHER" id="PTHR21137:SF35">
    <property type="entry name" value="ODORANT RECEPTOR 19A-RELATED"/>
    <property type="match status" value="1"/>
</dbReference>
<dbReference type="GeneID" id="109399258"/>
<evidence type="ECO:0000256" key="9">
    <source>
        <dbReference type="ARBA" id="ARBA00023224"/>
    </source>
</evidence>
<feature type="transmembrane region" description="Helical" evidence="10">
    <location>
        <begin position="69"/>
        <end position="91"/>
    </location>
</feature>
<accession>A0ABM1ZFQ6</accession>
<comment type="similarity">
    <text evidence="10">Belongs to the insect chemoreceptor superfamily. Heteromeric odorant receptor channel (TC 1.A.69) family.</text>
</comment>
<reference evidence="12" key="1">
    <citation type="journal article" date="2015" name="Proc. Natl. Acad. Sci. U.S.A.">
        <title>Genome sequence of the Asian Tiger mosquito, Aedes albopictus, reveals insights into its biology, genetics, and evolution.</title>
        <authorList>
            <person name="Chen X.G."/>
            <person name="Jiang X."/>
            <person name="Gu J."/>
            <person name="Xu M."/>
            <person name="Wu Y."/>
            <person name="Deng Y."/>
            <person name="Zhang C."/>
            <person name="Bonizzoni M."/>
            <person name="Dermauw W."/>
            <person name="Vontas J."/>
            <person name="Armbruster P."/>
            <person name="Huang X."/>
            <person name="Yang Y."/>
            <person name="Zhang H."/>
            <person name="He W."/>
            <person name="Peng H."/>
            <person name="Liu Y."/>
            <person name="Wu K."/>
            <person name="Chen J."/>
            <person name="Lirakis M."/>
            <person name="Topalis P."/>
            <person name="Van Leeuwen T."/>
            <person name="Hall A.B."/>
            <person name="Jiang X."/>
            <person name="Thorpe C."/>
            <person name="Mueller R.L."/>
            <person name="Sun C."/>
            <person name="Waterhouse R.M."/>
            <person name="Yan G."/>
            <person name="Tu Z.J."/>
            <person name="Fang X."/>
            <person name="James A.A."/>
        </authorList>
    </citation>
    <scope>NUCLEOTIDE SEQUENCE [LARGE SCALE GENOMIC DNA]</scope>
    <source>
        <strain evidence="12">Foshan</strain>
    </source>
</reference>
<dbReference type="RefSeq" id="XP_062715392.1">
    <property type="nucleotide sequence ID" value="XM_062859408.1"/>
</dbReference>
<evidence type="ECO:0000256" key="8">
    <source>
        <dbReference type="ARBA" id="ARBA00023170"/>
    </source>
</evidence>
<feature type="transmembrane region" description="Helical" evidence="10">
    <location>
        <begin position="162"/>
        <end position="184"/>
    </location>
</feature>
<evidence type="ECO:0000256" key="6">
    <source>
        <dbReference type="ARBA" id="ARBA00022989"/>
    </source>
</evidence>
<dbReference type="Proteomes" id="UP000069940">
    <property type="component" value="Unassembled WGS sequence"/>
</dbReference>
<proteinExistence type="inferred from homology"/>
<sequence length="414" mass="48946">MFNYHTNNLINSSNCRAVRRHLCHRKPERMQKFQHSYEMYEYNLDYVRWLADVCGVDMMVENYKMNYRTFSTLFVITFTILNACYSCWFYYPNWFKIVEVLITFSVCLQGANKFYNAYIHRHFFILMYGRLRNLHFKYRQHQQNNAQLLLLMQRIHLISKGIFVLFILGGCSYFVYPIFSYWCCRRRELLFSLRIPWIDADSPNGYIITMSFQLCMIIFTVFGMSAADSAILLFVCSLAGFVDVFKNELNELNVMVEEKPRKEQKIREKVREICVQHLTVIEYESDLDERYFTTCFVQVVSATVGLSSALFLAYVARYIPGFALMLVLSAQLFEFCLLGTVLYVKNEEITEAIYEAKWHLLEKPQQRCIALMLHKSQNFVEMTVGGLAPLNMETFVAIMKSIYSYFTMLISFIE</sequence>
<organism evidence="11 12">
    <name type="scientific">Aedes albopictus</name>
    <name type="common">Asian tiger mosquito</name>
    <name type="synonym">Stegomyia albopicta</name>
    <dbReference type="NCBI Taxonomy" id="7160"/>
    <lineage>
        <taxon>Eukaryota</taxon>
        <taxon>Metazoa</taxon>
        <taxon>Ecdysozoa</taxon>
        <taxon>Arthropoda</taxon>
        <taxon>Hexapoda</taxon>
        <taxon>Insecta</taxon>
        <taxon>Pterygota</taxon>
        <taxon>Neoptera</taxon>
        <taxon>Endopterygota</taxon>
        <taxon>Diptera</taxon>
        <taxon>Nematocera</taxon>
        <taxon>Culicoidea</taxon>
        <taxon>Culicidae</taxon>
        <taxon>Culicinae</taxon>
        <taxon>Aedini</taxon>
        <taxon>Aedes</taxon>
        <taxon>Stegomyia</taxon>
    </lineage>
</organism>
<evidence type="ECO:0000256" key="3">
    <source>
        <dbReference type="ARBA" id="ARBA00022606"/>
    </source>
</evidence>
<evidence type="ECO:0000256" key="1">
    <source>
        <dbReference type="ARBA" id="ARBA00004651"/>
    </source>
</evidence>
<keyword evidence="5 10" id="KW-0552">Olfaction</keyword>
<reference evidence="11" key="2">
    <citation type="submission" date="2025-05" db="UniProtKB">
        <authorList>
            <consortium name="EnsemblMetazoa"/>
        </authorList>
    </citation>
    <scope>IDENTIFICATION</scope>
    <source>
        <strain evidence="11">Foshan</strain>
    </source>
</reference>
<evidence type="ECO:0000256" key="5">
    <source>
        <dbReference type="ARBA" id="ARBA00022725"/>
    </source>
</evidence>
<evidence type="ECO:0000256" key="2">
    <source>
        <dbReference type="ARBA" id="ARBA00022475"/>
    </source>
</evidence>
<evidence type="ECO:0000256" key="10">
    <source>
        <dbReference type="RuleBase" id="RU351113"/>
    </source>
</evidence>
<evidence type="ECO:0000256" key="7">
    <source>
        <dbReference type="ARBA" id="ARBA00023136"/>
    </source>
</evidence>
<keyword evidence="3 10" id="KW-0716">Sensory transduction</keyword>
<name>A0ABM1ZFQ6_AEDAL</name>
<dbReference type="Pfam" id="PF02949">
    <property type="entry name" value="7tm_6"/>
    <property type="match status" value="1"/>
</dbReference>
<comment type="subcellular location">
    <subcellularLocation>
        <location evidence="1 10">Cell membrane</location>
        <topology evidence="1 10">Multi-pass membrane protein</topology>
    </subcellularLocation>
</comment>
<keyword evidence="4 10" id="KW-0812">Transmembrane</keyword>
<keyword evidence="6 10" id="KW-1133">Transmembrane helix</keyword>
<feature type="transmembrane region" description="Helical" evidence="10">
    <location>
        <begin position="291"/>
        <end position="316"/>
    </location>
</feature>
<evidence type="ECO:0000313" key="12">
    <source>
        <dbReference type="Proteomes" id="UP000069940"/>
    </source>
</evidence>
<dbReference type="PANTHER" id="PTHR21137">
    <property type="entry name" value="ODORANT RECEPTOR"/>
    <property type="match status" value="1"/>
</dbReference>
<keyword evidence="7 10" id="KW-0472">Membrane</keyword>
<feature type="transmembrane region" description="Helical" evidence="10">
    <location>
        <begin position="322"/>
        <end position="344"/>
    </location>
</feature>
<evidence type="ECO:0000313" key="11">
    <source>
        <dbReference type="EnsemblMetazoa" id="AALFPA23_018023.P26450"/>
    </source>
</evidence>
<keyword evidence="8 10" id="KW-0675">Receptor</keyword>
<dbReference type="EnsemblMetazoa" id="AALFPA23_018023.R26450">
    <property type="protein sequence ID" value="AALFPA23_018023.P26450"/>
    <property type="gene ID" value="AALFPA23_018023"/>
</dbReference>
<keyword evidence="12" id="KW-1185">Reference proteome</keyword>
<keyword evidence="9 10" id="KW-0807">Transducer</keyword>
<dbReference type="InterPro" id="IPR004117">
    <property type="entry name" value="7tm6_olfct_rcpt"/>
</dbReference>
<keyword evidence="2" id="KW-1003">Cell membrane</keyword>
<feature type="transmembrane region" description="Helical" evidence="10">
    <location>
        <begin position="205"/>
        <end position="223"/>
    </location>
</feature>
<evidence type="ECO:0000256" key="4">
    <source>
        <dbReference type="ARBA" id="ARBA00022692"/>
    </source>
</evidence>
<comment type="caution">
    <text evidence="10">Lacks conserved residue(s) required for the propagation of feature annotation.</text>
</comment>